<feature type="domain" description="10TM putative phosphate transporter extracellular tail" evidence="11">
    <location>
        <begin position="931"/>
        <end position="1001"/>
    </location>
</feature>
<keyword evidence="3" id="KW-0813">Transport</keyword>
<evidence type="ECO:0000256" key="3">
    <source>
        <dbReference type="ARBA" id="ARBA00022448"/>
    </source>
</evidence>
<dbReference type="InterPro" id="IPR022257">
    <property type="entry name" value="PHM7_ext"/>
</dbReference>
<feature type="transmembrane region" description="Helical" evidence="9">
    <location>
        <begin position="93"/>
        <end position="116"/>
    </location>
</feature>
<protein>
    <recommendedName>
        <fullName evidence="16">DUF221-domain-containing protein</fullName>
    </recommendedName>
</protein>
<evidence type="ECO:0000259" key="12">
    <source>
        <dbReference type="Pfam" id="PF13967"/>
    </source>
</evidence>
<feature type="transmembrane region" description="Helical" evidence="9">
    <location>
        <begin position="409"/>
        <end position="432"/>
    </location>
</feature>
<dbReference type="Pfam" id="PF14703">
    <property type="entry name" value="PHM7_cyt"/>
    <property type="match status" value="1"/>
</dbReference>
<dbReference type="STRING" id="1051891.A0A0C3Q6D3"/>
<evidence type="ECO:0000256" key="4">
    <source>
        <dbReference type="ARBA" id="ARBA00022692"/>
    </source>
</evidence>
<feature type="transmembrane region" description="Helical" evidence="9">
    <location>
        <begin position="659"/>
        <end position="686"/>
    </location>
</feature>
<evidence type="ECO:0000256" key="1">
    <source>
        <dbReference type="ARBA" id="ARBA00004141"/>
    </source>
</evidence>
<dbReference type="InterPro" id="IPR032880">
    <property type="entry name" value="CSC1/OSCA1-like_N"/>
</dbReference>
<dbReference type="Pfam" id="PF13967">
    <property type="entry name" value="RSN1_TM"/>
    <property type="match status" value="1"/>
</dbReference>
<feature type="transmembrane region" description="Helical" evidence="9">
    <location>
        <begin position="503"/>
        <end position="528"/>
    </location>
</feature>
<feature type="compositionally biased region" description="Polar residues" evidence="8">
    <location>
        <begin position="836"/>
        <end position="851"/>
    </location>
</feature>
<dbReference type="GO" id="GO:0005227">
    <property type="term" value="F:calcium-activated cation channel activity"/>
    <property type="evidence" value="ECO:0007669"/>
    <property type="project" value="InterPro"/>
</dbReference>
<feature type="region of interest" description="Disordered" evidence="8">
    <location>
        <begin position="989"/>
        <end position="1010"/>
    </location>
</feature>
<evidence type="ECO:0000313" key="15">
    <source>
        <dbReference type="Proteomes" id="UP000054248"/>
    </source>
</evidence>
<accession>A0A0C3Q6D3</accession>
<gene>
    <name evidence="14" type="ORF">M407DRAFT_15343</name>
</gene>
<evidence type="ECO:0000256" key="8">
    <source>
        <dbReference type="SAM" id="MobiDB-lite"/>
    </source>
</evidence>
<evidence type="ECO:0000256" key="9">
    <source>
        <dbReference type="SAM" id="Phobius"/>
    </source>
</evidence>
<feature type="domain" description="CSC1/OSCA1-like 7TM region" evidence="10">
    <location>
        <begin position="408"/>
        <end position="682"/>
    </location>
</feature>
<dbReference type="OrthoDB" id="1076608at2759"/>
<feature type="transmembrane region" description="Helical" evidence="9">
    <location>
        <begin position="462"/>
        <end position="482"/>
    </location>
</feature>
<evidence type="ECO:0008006" key="16">
    <source>
        <dbReference type="Google" id="ProtNLM"/>
    </source>
</evidence>
<feature type="transmembrane region" description="Helical" evidence="9">
    <location>
        <begin position="698"/>
        <end position="720"/>
    </location>
</feature>
<feature type="domain" description="CSC1/OSCA1-like cytosolic" evidence="13">
    <location>
        <begin position="193"/>
        <end position="396"/>
    </location>
</feature>
<feature type="coiled-coil region" evidence="7">
    <location>
        <begin position="246"/>
        <end position="283"/>
    </location>
</feature>
<dbReference type="Pfam" id="PF02714">
    <property type="entry name" value="RSN1_7TM"/>
    <property type="match status" value="1"/>
</dbReference>
<proteinExistence type="inferred from homology"/>
<reference evidence="14 15" key="1">
    <citation type="submission" date="2014-04" db="EMBL/GenBank/DDBJ databases">
        <authorList>
            <consortium name="DOE Joint Genome Institute"/>
            <person name="Kuo A."/>
            <person name="Girlanda M."/>
            <person name="Perotto S."/>
            <person name="Kohler A."/>
            <person name="Nagy L.G."/>
            <person name="Floudas D."/>
            <person name="Copeland A."/>
            <person name="Barry K.W."/>
            <person name="Cichocki N."/>
            <person name="Veneault-Fourrey C."/>
            <person name="LaButti K."/>
            <person name="Lindquist E.A."/>
            <person name="Lipzen A."/>
            <person name="Lundell T."/>
            <person name="Morin E."/>
            <person name="Murat C."/>
            <person name="Sun H."/>
            <person name="Tunlid A."/>
            <person name="Henrissat B."/>
            <person name="Grigoriev I.V."/>
            <person name="Hibbett D.S."/>
            <person name="Martin F."/>
            <person name="Nordberg H.P."/>
            <person name="Cantor M.N."/>
            <person name="Hua S.X."/>
        </authorList>
    </citation>
    <scope>NUCLEOTIDE SEQUENCE [LARGE SCALE GENOMIC DNA]</scope>
    <source>
        <strain evidence="14 15">MUT 4182</strain>
    </source>
</reference>
<name>A0A0C3Q6D3_9AGAM</name>
<evidence type="ECO:0000256" key="2">
    <source>
        <dbReference type="ARBA" id="ARBA00007779"/>
    </source>
</evidence>
<organism evidence="14 15">
    <name type="scientific">Tulasnella calospora MUT 4182</name>
    <dbReference type="NCBI Taxonomy" id="1051891"/>
    <lineage>
        <taxon>Eukaryota</taxon>
        <taxon>Fungi</taxon>
        <taxon>Dikarya</taxon>
        <taxon>Basidiomycota</taxon>
        <taxon>Agaricomycotina</taxon>
        <taxon>Agaricomycetes</taxon>
        <taxon>Cantharellales</taxon>
        <taxon>Tulasnellaceae</taxon>
        <taxon>Tulasnella</taxon>
    </lineage>
</organism>
<dbReference type="Proteomes" id="UP000054248">
    <property type="component" value="Unassembled WGS sequence"/>
</dbReference>
<dbReference type="InterPro" id="IPR045122">
    <property type="entry name" value="Csc1-like"/>
</dbReference>
<feature type="transmembrane region" description="Helical" evidence="9">
    <location>
        <begin position="149"/>
        <end position="167"/>
    </location>
</feature>
<feature type="transmembrane region" description="Helical" evidence="9">
    <location>
        <begin position="614"/>
        <end position="639"/>
    </location>
</feature>
<evidence type="ECO:0000259" key="10">
    <source>
        <dbReference type="Pfam" id="PF02714"/>
    </source>
</evidence>
<evidence type="ECO:0000256" key="7">
    <source>
        <dbReference type="SAM" id="Coils"/>
    </source>
</evidence>
<dbReference type="HOGENOM" id="CLU_002458_2_0_1"/>
<evidence type="ECO:0000256" key="5">
    <source>
        <dbReference type="ARBA" id="ARBA00022989"/>
    </source>
</evidence>
<feature type="transmembrane region" description="Helical" evidence="9">
    <location>
        <begin position="548"/>
        <end position="576"/>
    </location>
</feature>
<reference evidence="15" key="2">
    <citation type="submission" date="2015-01" db="EMBL/GenBank/DDBJ databases">
        <title>Evolutionary Origins and Diversification of the Mycorrhizal Mutualists.</title>
        <authorList>
            <consortium name="DOE Joint Genome Institute"/>
            <consortium name="Mycorrhizal Genomics Consortium"/>
            <person name="Kohler A."/>
            <person name="Kuo A."/>
            <person name="Nagy L.G."/>
            <person name="Floudas D."/>
            <person name="Copeland A."/>
            <person name="Barry K.W."/>
            <person name="Cichocki N."/>
            <person name="Veneault-Fourrey C."/>
            <person name="LaButti K."/>
            <person name="Lindquist E.A."/>
            <person name="Lipzen A."/>
            <person name="Lundell T."/>
            <person name="Morin E."/>
            <person name="Murat C."/>
            <person name="Riley R."/>
            <person name="Ohm R."/>
            <person name="Sun H."/>
            <person name="Tunlid A."/>
            <person name="Henrissat B."/>
            <person name="Grigoriev I.V."/>
            <person name="Hibbett D.S."/>
            <person name="Martin F."/>
        </authorList>
    </citation>
    <scope>NUCLEOTIDE SEQUENCE [LARGE SCALE GENOMIC DNA]</scope>
    <source>
        <strain evidence="15">MUT 4182</strain>
    </source>
</reference>
<comment type="subcellular location">
    <subcellularLocation>
        <location evidence="1">Membrane</location>
        <topology evidence="1">Multi-pass membrane protein</topology>
    </subcellularLocation>
</comment>
<dbReference type="PANTHER" id="PTHR13018:SF143">
    <property type="entry name" value="CSC1_OSCA1-LIKE 7TM REGION DOMAIN-CONTAINING PROTEIN"/>
    <property type="match status" value="1"/>
</dbReference>
<feature type="domain" description="CSC1/OSCA1-like N-terminal transmembrane" evidence="12">
    <location>
        <begin position="18"/>
        <end position="170"/>
    </location>
</feature>
<feature type="compositionally biased region" description="Polar residues" evidence="8">
    <location>
        <begin position="890"/>
        <end position="901"/>
    </location>
</feature>
<keyword evidence="7" id="KW-0175">Coiled coil</keyword>
<feature type="compositionally biased region" description="Acidic residues" evidence="8">
    <location>
        <begin position="931"/>
        <end position="941"/>
    </location>
</feature>
<feature type="coiled-coil region" evidence="7">
    <location>
        <begin position="774"/>
        <end position="811"/>
    </location>
</feature>
<dbReference type="AlphaFoldDB" id="A0A0C3Q6D3"/>
<evidence type="ECO:0000256" key="6">
    <source>
        <dbReference type="ARBA" id="ARBA00023136"/>
    </source>
</evidence>
<dbReference type="EMBL" id="KN823052">
    <property type="protein sequence ID" value="KIO24905.1"/>
    <property type="molecule type" value="Genomic_DNA"/>
</dbReference>
<dbReference type="PANTHER" id="PTHR13018">
    <property type="entry name" value="PROBABLE MEMBRANE PROTEIN DUF221-RELATED"/>
    <property type="match status" value="1"/>
</dbReference>
<dbReference type="Pfam" id="PF12621">
    <property type="entry name" value="PHM7_ext"/>
    <property type="match status" value="1"/>
</dbReference>
<comment type="similarity">
    <text evidence="2">Belongs to the CSC1 (TC 1.A.17) family.</text>
</comment>
<keyword evidence="4 9" id="KW-0812">Transmembrane</keyword>
<evidence type="ECO:0000259" key="13">
    <source>
        <dbReference type="Pfam" id="PF14703"/>
    </source>
</evidence>
<evidence type="ECO:0000259" key="11">
    <source>
        <dbReference type="Pfam" id="PF12621"/>
    </source>
</evidence>
<dbReference type="InterPro" id="IPR003864">
    <property type="entry name" value="CSC1/OSCA1-like_7TM"/>
</dbReference>
<keyword evidence="15" id="KW-1185">Reference proteome</keyword>
<feature type="region of interest" description="Disordered" evidence="8">
    <location>
        <begin position="836"/>
        <end position="955"/>
    </location>
</feature>
<dbReference type="InterPro" id="IPR027815">
    <property type="entry name" value="CSC1/OSCA1-like_cyt"/>
</dbReference>
<dbReference type="GO" id="GO:0005886">
    <property type="term" value="C:plasma membrane"/>
    <property type="evidence" value="ECO:0007669"/>
    <property type="project" value="TreeGrafter"/>
</dbReference>
<evidence type="ECO:0000313" key="14">
    <source>
        <dbReference type="EMBL" id="KIO24905.1"/>
    </source>
</evidence>
<sequence length="1010" mass="111892">MSVDVSQDSLAKSNSQNAFVTAFVTNAAALAVQVGAFTYLKGKLHRVYSPRSFLPPPEKRAEKLPSGPWKWFIALVTSPTKDIIRKNGLDAYLFIRFLRVLIFIFGCFTIISWPILITVNTVGIPDNAGRDGISRLSWGNIPPNMQIRYVAHIIIAYILTFFVIWVIRRELATFIKLRHQFLISRSHSKLAQSKTVLITNLPDSVQTEQDLLKMLTFVPGGINKVWIYRQTGELPDLFDERNKVCKQLEKAECQLLRDALKAKREEEKARQDAERQTKKLAAKAAKERKGSEETTAAVELIQADVVRPTHRLGWVPLHGERVDTISWCKEEIVRLTEQIDKARKTLNKDQSHGAAFVQCNLQLGANILSQVMVSDEPLRMYDKWTDVAPDDIVWRNIDDSGYETRARYVISWLAMLGLIVAWTFPVAFVGLLSNVSSLCVKVHWLAWICRLSDIPQGIIQGILPPVFLAILFLILPWILRGLAWYENIPRWSLISLSVYKRYYVFLVVHGFLVVTLSSGLTSSIPKILSSPGSVIEDLSTRLPDASTFFLTYTVTAGLAGAASALLQIAGLVLYFVHRWLFGDTPRQAYQKTYVMPTADFGVILPRISLIATIALAYSVIAPVINGLALLASFLLWVAWKYLFTWVFDQPDAGETGGLYYPLALGNLFVGLYIEQICLAGLFFLATDAQGKRSSIPQGVLMVVLLAITLASHVLFVHSYGPLTKNLPTVLSTKKIQDRWERKQRGDHQILPDLFSRERVSNLVRRKLKIESKPVDAAAVIAEEKRKEAEKMEEKEQKAKENTHDLEMLKAIVNSSFVNGTADTPPAEKTLDQAVSSSIDPNIGASGSVTATQPVPSNPPASSSQQPTGSTPGETGTKEHSYPPNPGAPLSRQSTGGSNASRGSKGKSPAIADATPAMTLRPGIDSQTKDNSDDDDEDDIEDNAFNHPSTYKPTPIIWIPKDDLGLSVLLVEELTLAGVSASDVGAFINENGDVDVSRNPPDEEWTGGHDR</sequence>
<keyword evidence="6 9" id="KW-0472">Membrane</keyword>
<feature type="transmembrane region" description="Helical" evidence="9">
    <location>
        <begin position="20"/>
        <end position="40"/>
    </location>
</feature>
<keyword evidence="5 9" id="KW-1133">Transmembrane helix</keyword>